<protein>
    <submittedName>
        <fullName evidence="1">Uncharacterized protein</fullName>
    </submittedName>
</protein>
<gene>
    <name evidence="1" type="ORF">ERS852554_00268</name>
</gene>
<dbReference type="Proteomes" id="UP000095788">
    <property type="component" value="Unassembled WGS sequence"/>
</dbReference>
<accession>A0A174M0I0</accession>
<dbReference type="RefSeq" id="WP_057281093.1">
    <property type="nucleotide sequence ID" value="NZ_CZBF01000001.1"/>
</dbReference>
<name>A0A174M0I0_BACUN</name>
<evidence type="ECO:0000313" key="1">
    <source>
        <dbReference type="EMBL" id="CUP29974.1"/>
    </source>
</evidence>
<proteinExistence type="predicted"/>
<reference evidence="1 2" key="1">
    <citation type="submission" date="2015-09" db="EMBL/GenBank/DDBJ databases">
        <authorList>
            <consortium name="Pathogen Informatics"/>
        </authorList>
    </citation>
    <scope>NUCLEOTIDE SEQUENCE [LARGE SCALE GENOMIC DNA]</scope>
    <source>
        <strain evidence="1 2">2789STDY5834942</strain>
    </source>
</reference>
<dbReference type="AlphaFoldDB" id="A0A174M0I0"/>
<sequence length="151" mass="16902">MKSRLTPLFSDTDIDRWFDKFQERAEEKIFKLLSAAGEKFVEVARKSGNYTDHSGNLRSSVGYIIAMDGETVSENFEKRGKGNDGDTGISKARQLAEDISLAYQSSYVLIGVAGMEYAIHVEAKGKDVATTGYIQCQEYLRKALIKVFEKI</sequence>
<dbReference type="EMBL" id="CZBF01000001">
    <property type="protein sequence ID" value="CUP29974.1"/>
    <property type="molecule type" value="Genomic_DNA"/>
</dbReference>
<organism evidence="1 2">
    <name type="scientific">Bacteroides uniformis</name>
    <dbReference type="NCBI Taxonomy" id="820"/>
    <lineage>
        <taxon>Bacteria</taxon>
        <taxon>Pseudomonadati</taxon>
        <taxon>Bacteroidota</taxon>
        <taxon>Bacteroidia</taxon>
        <taxon>Bacteroidales</taxon>
        <taxon>Bacteroidaceae</taxon>
        <taxon>Bacteroides</taxon>
    </lineage>
</organism>
<evidence type="ECO:0000313" key="2">
    <source>
        <dbReference type="Proteomes" id="UP000095788"/>
    </source>
</evidence>